<dbReference type="InParanoid" id="I6ND57"/>
<dbReference type="Pfam" id="PF05653">
    <property type="entry name" value="Mg_trans_NIPA"/>
    <property type="match status" value="1"/>
</dbReference>
<sequence length="366" mass="38587">MKGAILVYYGIFVTIFSSGIQSLGLVLQRKATCTGGQDGRSVYRSGVWQGGIGLFVGASVLGGTVQIATLPLMVVAPLQSCGLLFNSFFAWVLLGESLGGRLAVVGAVLVCLGGVVLGTLGTQMSCGVAGERHDYEKLVEYGGRGAFLWYFVGSTLVAVWLVCAVYALPQPPRRVGGCGSGQRSGMMLGLASGILSGHSLLCAKCVADIVLERAPGVRVGVVVRQALPVAGLFVVFAVSQLHLLGQTMYHVTMSILYPLVYSVFNTVTILNGAMFYEHEQGISVQYVVVVVLGLLTLGTGMALLSRSSSEGARGGERLGGSDLSGKDCTDMLSGDSIFCYGSMSWEREVSDEDEYVSLPRRHVSGR</sequence>
<protein>
    <recommendedName>
        <fullName evidence="8">Magnesium transporter</fullName>
    </recommendedName>
</protein>
<organism evidence="6 7">
    <name type="scientific">Eremothecium cymbalariae (strain CBS 270.75 / DBVPG 7215 / KCTC 17166 / NRRL Y-17582)</name>
    <name type="common">Yeast</name>
    <dbReference type="NCBI Taxonomy" id="931890"/>
    <lineage>
        <taxon>Eukaryota</taxon>
        <taxon>Fungi</taxon>
        <taxon>Dikarya</taxon>
        <taxon>Ascomycota</taxon>
        <taxon>Saccharomycotina</taxon>
        <taxon>Saccharomycetes</taxon>
        <taxon>Saccharomycetales</taxon>
        <taxon>Saccharomycetaceae</taxon>
        <taxon>Eremothecium</taxon>
    </lineage>
</organism>
<feature type="transmembrane region" description="Helical" evidence="5">
    <location>
        <begin position="147"/>
        <end position="168"/>
    </location>
</feature>
<dbReference type="EMBL" id="CP002501">
    <property type="protein sequence ID" value="AET39999.1"/>
    <property type="molecule type" value="Genomic_DNA"/>
</dbReference>
<comment type="subcellular location">
    <subcellularLocation>
        <location evidence="1">Membrane</location>
        <topology evidence="1">Multi-pass membrane protein</topology>
    </subcellularLocation>
</comment>
<evidence type="ECO:0000313" key="6">
    <source>
        <dbReference type="EMBL" id="AET39999.1"/>
    </source>
</evidence>
<feature type="transmembrane region" description="Helical" evidence="5">
    <location>
        <begin position="282"/>
        <end position="304"/>
    </location>
</feature>
<evidence type="ECO:0000256" key="1">
    <source>
        <dbReference type="ARBA" id="ARBA00004141"/>
    </source>
</evidence>
<dbReference type="HOGENOM" id="CLU_011406_2_1_1"/>
<evidence type="ECO:0000256" key="3">
    <source>
        <dbReference type="ARBA" id="ARBA00022989"/>
    </source>
</evidence>
<dbReference type="OrthoDB" id="2504919at2759"/>
<accession>I6ND57</accession>
<reference evidence="6 7" key="1">
    <citation type="journal article" date="2011" name="G3 (Bethesda)">
        <title>Genome evolution in the Eremothecium clade of the Saccharomyces complex revealed by comparative genomics.</title>
        <authorList>
            <person name="Wendland J."/>
            <person name="Walther A."/>
        </authorList>
    </citation>
    <scope>NUCLEOTIDE SEQUENCE [LARGE SCALE GENOMIC DNA]</scope>
    <source>
        <strain evidence="7">CBS 270.75 / DBVPG 7215 / KCTC 17166 / NRRL Y-17582</strain>
    </source>
</reference>
<dbReference type="GeneID" id="11468310"/>
<dbReference type="PANTHER" id="PTHR12570">
    <property type="match status" value="1"/>
</dbReference>
<feature type="transmembrane region" description="Helical" evidence="5">
    <location>
        <begin position="222"/>
        <end position="243"/>
    </location>
</feature>
<keyword evidence="3 5" id="KW-1133">Transmembrane helix</keyword>
<feature type="transmembrane region" description="Helical" evidence="5">
    <location>
        <begin position="255"/>
        <end position="276"/>
    </location>
</feature>
<dbReference type="GO" id="GO:0016020">
    <property type="term" value="C:membrane"/>
    <property type="evidence" value="ECO:0007669"/>
    <property type="project" value="UniProtKB-SubCell"/>
</dbReference>
<dbReference type="GO" id="GO:0015095">
    <property type="term" value="F:magnesium ion transmembrane transporter activity"/>
    <property type="evidence" value="ECO:0007669"/>
    <property type="project" value="InterPro"/>
</dbReference>
<dbReference type="RefSeq" id="XP_003646816.1">
    <property type="nucleotide sequence ID" value="XM_003646768.1"/>
</dbReference>
<feature type="transmembrane region" description="Helical" evidence="5">
    <location>
        <begin position="188"/>
        <end position="210"/>
    </location>
</feature>
<evidence type="ECO:0000256" key="4">
    <source>
        <dbReference type="ARBA" id="ARBA00023136"/>
    </source>
</evidence>
<keyword evidence="4 5" id="KW-0472">Membrane</keyword>
<proteinExistence type="predicted"/>
<keyword evidence="2 5" id="KW-0812">Transmembrane</keyword>
<dbReference type="InterPro" id="IPR008521">
    <property type="entry name" value="Mg_trans_NIPA"/>
</dbReference>
<evidence type="ECO:0000313" key="7">
    <source>
        <dbReference type="Proteomes" id="UP000006790"/>
    </source>
</evidence>
<gene>
    <name evidence="6" type="ordered locus">Ecym_5231</name>
</gene>
<dbReference type="eggNOG" id="ENOG502QQG9">
    <property type="taxonomic scope" value="Eukaryota"/>
</dbReference>
<feature type="transmembrane region" description="Helical" evidence="5">
    <location>
        <begin position="74"/>
        <end position="95"/>
    </location>
</feature>
<dbReference type="Proteomes" id="UP000006790">
    <property type="component" value="Chromosome 5"/>
</dbReference>
<dbReference type="AlphaFoldDB" id="I6ND57"/>
<dbReference type="PANTHER" id="PTHR12570:SF86">
    <property type="entry name" value="ADR321CP"/>
    <property type="match status" value="1"/>
</dbReference>
<name>I6ND57_ERECY</name>
<dbReference type="OMA" id="NRGVQLC"/>
<evidence type="ECO:0008006" key="8">
    <source>
        <dbReference type="Google" id="ProtNLM"/>
    </source>
</evidence>
<evidence type="ECO:0000256" key="5">
    <source>
        <dbReference type="SAM" id="Phobius"/>
    </source>
</evidence>
<feature type="transmembrane region" description="Helical" evidence="5">
    <location>
        <begin position="102"/>
        <end position="121"/>
    </location>
</feature>
<feature type="transmembrane region" description="Helical" evidence="5">
    <location>
        <begin position="47"/>
        <end position="68"/>
    </location>
</feature>
<feature type="transmembrane region" description="Helical" evidence="5">
    <location>
        <begin position="6"/>
        <end position="27"/>
    </location>
</feature>
<keyword evidence="7" id="KW-1185">Reference proteome</keyword>
<dbReference type="KEGG" id="erc:Ecym_5231"/>
<evidence type="ECO:0000256" key="2">
    <source>
        <dbReference type="ARBA" id="ARBA00022692"/>
    </source>
</evidence>